<protein>
    <submittedName>
        <fullName evidence="2">Uncharacterized protein</fullName>
    </submittedName>
</protein>
<dbReference type="Proteomes" id="UP000316080">
    <property type="component" value="Unassembled WGS sequence"/>
</dbReference>
<accession>A0A520KF64</accession>
<feature type="transmembrane region" description="Helical" evidence="1">
    <location>
        <begin position="7"/>
        <end position="27"/>
    </location>
</feature>
<reference evidence="3 5" key="1">
    <citation type="journal article" date="2019" name="Nat. Microbiol.">
        <title>Expanding anaerobic alkane metabolism in the domain of Archaea.</title>
        <authorList>
            <person name="Wang Y."/>
            <person name="Wegener G."/>
            <person name="Hou J."/>
            <person name="Wang F."/>
            <person name="Xiao X."/>
        </authorList>
    </citation>
    <scope>NUCLEOTIDE SEQUENCE [LARGE SCALE GENOMIC DNA]</scope>
    <source>
        <strain evidence="3">WYZ-LMO11</strain>
    </source>
</reference>
<evidence type="ECO:0000256" key="1">
    <source>
        <dbReference type="SAM" id="Phobius"/>
    </source>
</evidence>
<dbReference type="Proteomes" id="UP000317265">
    <property type="component" value="Unassembled WGS sequence"/>
</dbReference>
<evidence type="ECO:0000313" key="5">
    <source>
        <dbReference type="Proteomes" id="UP000317265"/>
    </source>
</evidence>
<evidence type="ECO:0000313" key="2">
    <source>
        <dbReference type="EMBL" id="RZN55990.1"/>
    </source>
</evidence>
<dbReference type="AlphaFoldDB" id="A0A520KF64"/>
<dbReference type="EMBL" id="QNVI01000002">
    <property type="protein sequence ID" value="TDA40532.1"/>
    <property type="molecule type" value="Genomic_DNA"/>
</dbReference>
<feature type="transmembrane region" description="Helical" evidence="1">
    <location>
        <begin position="62"/>
        <end position="81"/>
    </location>
</feature>
<comment type="caution">
    <text evidence="2">The sequence shown here is derived from an EMBL/GenBank/DDBJ whole genome shotgun (WGS) entry which is preliminary data.</text>
</comment>
<feature type="transmembrane region" description="Helical" evidence="1">
    <location>
        <begin position="87"/>
        <end position="104"/>
    </location>
</feature>
<gene>
    <name evidence="3" type="ORF">DSO09_00220</name>
    <name evidence="2" type="ORF">EF809_03910</name>
</gene>
<feature type="transmembrane region" description="Helical" evidence="1">
    <location>
        <begin position="39"/>
        <end position="57"/>
    </location>
</feature>
<keyword evidence="1" id="KW-0812">Transmembrane</keyword>
<name>A0A520KF64_9CREN</name>
<keyword evidence="1" id="KW-0472">Membrane</keyword>
<organism evidence="2 4">
    <name type="scientific">Thermoproteota archaeon</name>
    <dbReference type="NCBI Taxonomy" id="2056631"/>
    <lineage>
        <taxon>Archaea</taxon>
        <taxon>Thermoproteota</taxon>
    </lineage>
</organism>
<dbReference type="EMBL" id="RXIH01000032">
    <property type="protein sequence ID" value="RZN55990.1"/>
    <property type="molecule type" value="Genomic_DNA"/>
</dbReference>
<evidence type="ECO:0000313" key="3">
    <source>
        <dbReference type="EMBL" id="TDA40532.1"/>
    </source>
</evidence>
<reference evidence="2 4" key="2">
    <citation type="journal article" date="2019" name="Nat. Microbiol.">
        <title>Wide diversity of methane and short-chain alkane metabolisms in uncultured archaea.</title>
        <authorList>
            <person name="Borrel G."/>
            <person name="Adam P.S."/>
            <person name="McKay L.J."/>
            <person name="Chen L.X."/>
            <person name="Sierra-Garcia I.N."/>
            <person name="Sieber C.M."/>
            <person name="Letourneur Q."/>
            <person name="Ghozlane A."/>
            <person name="Andersen G.L."/>
            <person name="Li W.J."/>
            <person name="Hallam S.J."/>
            <person name="Muyzer G."/>
            <person name="de Oliveira V.M."/>
            <person name="Inskeep W.P."/>
            <person name="Banfield J.F."/>
            <person name="Gribaldo S."/>
        </authorList>
    </citation>
    <scope>NUCLEOTIDE SEQUENCE [LARGE SCALE GENOMIC DNA]</scope>
    <source>
        <strain evidence="2">Verst-YHS</strain>
    </source>
</reference>
<keyword evidence="1" id="KW-1133">Transmembrane helix</keyword>
<sequence length="117" mass="14284">MKRPRELYLIILLQVIFVVYDLFNPFLLGRYIYYTEWDFLMAYLLAFLDFILIIGFLRGSRWAWFFGIVYSGINIINYVFSYISNPILLYLILFIMRLIVILWLRGESVRRYFQIIP</sequence>
<evidence type="ECO:0000313" key="4">
    <source>
        <dbReference type="Proteomes" id="UP000316080"/>
    </source>
</evidence>
<proteinExistence type="predicted"/>